<comment type="similarity">
    <text evidence="1 7">Belongs to the peptidase M16 family.</text>
</comment>
<feature type="compositionally biased region" description="Acidic residues" evidence="8">
    <location>
        <begin position="56"/>
        <end position="76"/>
    </location>
</feature>
<evidence type="ECO:0000259" key="10">
    <source>
        <dbReference type="Pfam" id="PF05193"/>
    </source>
</evidence>
<dbReference type="PROSITE" id="PS00143">
    <property type="entry name" value="INSULINASE"/>
    <property type="match status" value="1"/>
</dbReference>
<dbReference type="PANTHER" id="PTHR43690">
    <property type="entry name" value="NARDILYSIN"/>
    <property type="match status" value="1"/>
</dbReference>
<dbReference type="EMBL" id="JASFZW010000005">
    <property type="protein sequence ID" value="KAK2077999.1"/>
    <property type="molecule type" value="Genomic_DNA"/>
</dbReference>
<dbReference type="InterPro" id="IPR011249">
    <property type="entry name" value="Metalloenz_LuxS/M16"/>
</dbReference>
<sequence length="1017" mass="110828">MVAVLKSPADKKEYRHIVLDNGLRALLVHDAEIVDVDAPEDGEEHEHACLTGHTSDEEEQQSGDESASSEEEEDEPEHGQQRASVKKAAAALRVGVGSFSDPWEVQGLSHYLEHMLFMGSEPFPDENEFDSFLAANGGSSNACTENEGTTFYFDCRPLALRGALERFAGFFAAPLIKRDALEREVQAVDNEFTGVQQSDACRAAQLRAHTAKKGHPLAKFGWGDRRSLALQPAAAGLDVRQALVEYYRAEYSAERMTLVVVAGEALDTQEAWVREVFGGVPSGRGPPPSHAAAGWPFPADAPTLHALAGVRQGHHLQVGFQLPCLFAAYRSKAEEYLAHFVGHEGPGSLLSALKARGWASDLSGGVSEESTACFLFDVTVTLTEAGARNVARCAELLFGYLTLLRERGPQREAWEEMARIAEMKFRFQEEEEVSGFATNLAGDMARYPPEHTLQGGYVYADFDADLIASLLEHLRPEAARLDLQTSLLPEALDTLRAEGFVLTSGHEPWFNFDYVAAPVPDSLLARWKAAKPTSDMRLPSKNEFVPTDFSLRCEQAETDDASPFATPPVLLVDRPGLRLWHKMDASFRLPRTTAHIRVSSPACYASARAAAATHLLLKLLEDALCETTYAAELAGLQCSCWFEGKAGLDFKVEGFSHRLHALAVAIFETLRALDPSPTAFARIHEGLRIEYSNMNLKPHKHATYLRLLGLKDGVWGPEAILGELQSLDAAAALAFLHNDLLAPGALHLEALVHGNVTAEESEALAADVCALLGQASALPADARPVERAVALPRGTRLLHRSPVRNAEEDNSVAEVYRQVGPDGVRARATLDLIEQVLQEPCYDTLRTKEQLGYSVHSGLRLTHGMLGFAVVVVSGERGPAHLEARIHAFLASQVDAIAGMREEEFAGHRAAVLAAKLLKHRSMVEEADAHWAAVEALESITRDEVLEFYRRHVAAPDRELSVHVVGRKHAAELEAPAPQGAVLVDDLATLHTLYPLGGAPAAELSLAEPRAKRARCD</sequence>
<feature type="domain" description="Peptidase M16 N-terminal" evidence="9">
    <location>
        <begin position="84"/>
        <end position="218"/>
    </location>
</feature>
<evidence type="ECO:0000256" key="1">
    <source>
        <dbReference type="ARBA" id="ARBA00007261"/>
    </source>
</evidence>
<keyword evidence="3" id="KW-0479">Metal-binding</keyword>
<organism evidence="13 14">
    <name type="scientific">Prototheca wickerhamii</name>
    <dbReference type="NCBI Taxonomy" id="3111"/>
    <lineage>
        <taxon>Eukaryota</taxon>
        <taxon>Viridiplantae</taxon>
        <taxon>Chlorophyta</taxon>
        <taxon>core chlorophytes</taxon>
        <taxon>Trebouxiophyceae</taxon>
        <taxon>Chlorellales</taxon>
        <taxon>Chlorellaceae</taxon>
        <taxon>Prototheca</taxon>
    </lineage>
</organism>
<dbReference type="GO" id="GO:0005737">
    <property type="term" value="C:cytoplasm"/>
    <property type="evidence" value="ECO:0007669"/>
    <property type="project" value="UniProtKB-ARBA"/>
</dbReference>
<dbReference type="SUPFAM" id="SSF63411">
    <property type="entry name" value="LuxS/MPP-like metallohydrolase"/>
    <property type="match status" value="4"/>
</dbReference>
<protein>
    <submittedName>
        <fullName evidence="13">Uncharacterized protein</fullName>
    </submittedName>
</protein>
<evidence type="ECO:0000259" key="9">
    <source>
        <dbReference type="Pfam" id="PF00675"/>
    </source>
</evidence>
<keyword evidence="6" id="KW-0482">Metalloprotease</keyword>
<dbReference type="PANTHER" id="PTHR43690:SF18">
    <property type="entry name" value="INSULIN-DEGRADING ENZYME-RELATED"/>
    <property type="match status" value="1"/>
</dbReference>
<dbReference type="InterPro" id="IPR050626">
    <property type="entry name" value="Peptidase_M16"/>
</dbReference>
<feature type="region of interest" description="Disordered" evidence="8">
    <location>
        <begin position="40"/>
        <end position="86"/>
    </location>
</feature>
<gene>
    <name evidence="13" type="ORF">QBZ16_003867</name>
</gene>
<dbReference type="GO" id="GO:0004222">
    <property type="term" value="F:metalloendopeptidase activity"/>
    <property type="evidence" value="ECO:0007669"/>
    <property type="project" value="InterPro"/>
</dbReference>
<feature type="domain" description="Peptidase M16 C-terminal" evidence="10">
    <location>
        <begin position="240"/>
        <end position="417"/>
    </location>
</feature>
<dbReference type="GO" id="GO:0046872">
    <property type="term" value="F:metal ion binding"/>
    <property type="evidence" value="ECO:0007669"/>
    <property type="project" value="UniProtKB-KW"/>
</dbReference>
<dbReference type="InterPro" id="IPR001431">
    <property type="entry name" value="Pept_M16_Zn_BS"/>
</dbReference>
<keyword evidence="4" id="KW-0378">Hydrolase</keyword>
<evidence type="ECO:0000256" key="6">
    <source>
        <dbReference type="ARBA" id="ARBA00023049"/>
    </source>
</evidence>
<comment type="caution">
    <text evidence="13">The sequence shown here is derived from an EMBL/GenBank/DDBJ whole genome shotgun (WGS) entry which is preliminary data.</text>
</comment>
<dbReference type="InterPro" id="IPR032632">
    <property type="entry name" value="Peptidase_M16_M"/>
</dbReference>
<dbReference type="Pfam" id="PF00675">
    <property type="entry name" value="Peptidase_M16"/>
    <property type="match status" value="1"/>
</dbReference>
<evidence type="ECO:0000259" key="11">
    <source>
        <dbReference type="Pfam" id="PF16187"/>
    </source>
</evidence>
<dbReference type="Pfam" id="PF16187">
    <property type="entry name" value="Peptidase_M16_M"/>
    <property type="match status" value="1"/>
</dbReference>
<dbReference type="Pfam" id="PF22456">
    <property type="entry name" value="PqqF-like_C_4"/>
    <property type="match status" value="1"/>
</dbReference>
<dbReference type="AlphaFoldDB" id="A0AAD9MH53"/>
<feature type="domain" description="Coenzyme PQQ synthesis protein F-like C-terminal lobe" evidence="12">
    <location>
        <begin position="832"/>
        <end position="931"/>
    </location>
</feature>
<dbReference type="Gene3D" id="3.30.830.10">
    <property type="entry name" value="Metalloenzyme, LuxS/M16 peptidase-like"/>
    <property type="match status" value="4"/>
</dbReference>
<keyword evidence="2" id="KW-0645">Protease</keyword>
<accession>A0AAD9MH53</accession>
<evidence type="ECO:0000256" key="7">
    <source>
        <dbReference type="RuleBase" id="RU004447"/>
    </source>
</evidence>
<dbReference type="Pfam" id="PF05193">
    <property type="entry name" value="Peptidase_M16_C"/>
    <property type="match status" value="1"/>
</dbReference>
<evidence type="ECO:0000256" key="2">
    <source>
        <dbReference type="ARBA" id="ARBA00022670"/>
    </source>
</evidence>
<evidence type="ECO:0000313" key="13">
    <source>
        <dbReference type="EMBL" id="KAK2077999.1"/>
    </source>
</evidence>
<proteinExistence type="inferred from homology"/>
<feature type="domain" description="Peptidase M16 middle/third" evidence="11">
    <location>
        <begin position="425"/>
        <end position="721"/>
    </location>
</feature>
<dbReference type="GO" id="GO:0006508">
    <property type="term" value="P:proteolysis"/>
    <property type="evidence" value="ECO:0007669"/>
    <property type="project" value="UniProtKB-KW"/>
</dbReference>
<dbReference type="Proteomes" id="UP001255856">
    <property type="component" value="Unassembled WGS sequence"/>
</dbReference>
<evidence type="ECO:0000256" key="3">
    <source>
        <dbReference type="ARBA" id="ARBA00022723"/>
    </source>
</evidence>
<dbReference type="InterPro" id="IPR007863">
    <property type="entry name" value="Peptidase_M16_C"/>
</dbReference>
<evidence type="ECO:0000256" key="8">
    <source>
        <dbReference type="SAM" id="MobiDB-lite"/>
    </source>
</evidence>
<dbReference type="InterPro" id="IPR054734">
    <property type="entry name" value="PqqF-like_C_4"/>
</dbReference>
<dbReference type="InterPro" id="IPR011765">
    <property type="entry name" value="Pept_M16_N"/>
</dbReference>
<dbReference type="FunFam" id="3.30.830.10:FF:000005">
    <property type="entry name" value="nardilysin isoform X1"/>
    <property type="match status" value="1"/>
</dbReference>
<evidence type="ECO:0000256" key="5">
    <source>
        <dbReference type="ARBA" id="ARBA00022833"/>
    </source>
</evidence>
<evidence type="ECO:0000259" key="12">
    <source>
        <dbReference type="Pfam" id="PF22456"/>
    </source>
</evidence>
<name>A0AAD9MH53_PROWI</name>
<reference evidence="13" key="1">
    <citation type="submission" date="2021-01" db="EMBL/GenBank/DDBJ databases">
        <authorList>
            <person name="Eckstrom K.M.E."/>
        </authorList>
    </citation>
    <scope>NUCLEOTIDE SEQUENCE</scope>
    <source>
        <strain evidence="13">UVCC 0001</strain>
    </source>
</reference>
<evidence type="ECO:0000313" key="14">
    <source>
        <dbReference type="Proteomes" id="UP001255856"/>
    </source>
</evidence>
<evidence type="ECO:0000256" key="4">
    <source>
        <dbReference type="ARBA" id="ARBA00022801"/>
    </source>
</evidence>
<keyword evidence="5" id="KW-0862">Zinc</keyword>
<keyword evidence="14" id="KW-1185">Reference proteome</keyword>